<evidence type="ECO:0000313" key="2">
    <source>
        <dbReference type="EMBL" id="OGY47508.1"/>
    </source>
</evidence>
<protein>
    <recommendedName>
        <fullName evidence="1">Segregation and condensation protein A</fullName>
    </recommendedName>
</protein>
<proteinExistence type="predicted"/>
<accession>A0A1G1Y5C3</accession>
<dbReference type="Gene3D" id="1.10.10.580">
    <property type="entry name" value="Structural maintenance of chromosome 1. Chain E"/>
    <property type="match status" value="1"/>
</dbReference>
<gene>
    <name evidence="2" type="ORF">A3J62_03295</name>
</gene>
<dbReference type="AlphaFoldDB" id="A0A1G1Y5C3"/>
<dbReference type="InterPro" id="IPR003768">
    <property type="entry name" value="ScpA"/>
</dbReference>
<dbReference type="PANTHER" id="PTHR33969">
    <property type="entry name" value="SEGREGATION AND CONDENSATION PROTEIN A"/>
    <property type="match status" value="1"/>
</dbReference>
<organism evidence="2 3">
    <name type="scientific">Candidatus Buchananbacteria bacterium RIFCSPHIGHO2_02_FULL_38_8</name>
    <dbReference type="NCBI Taxonomy" id="1797538"/>
    <lineage>
        <taxon>Bacteria</taxon>
        <taxon>Candidatus Buchananiibacteriota</taxon>
    </lineage>
</organism>
<reference evidence="2 3" key="1">
    <citation type="journal article" date="2016" name="Nat. Commun.">
        <title>Thousands of microbial genomes shed light on interconnected biogeochemical processes in an aquifer system.</title>
        <authorList>
            <person name="Anantharaman K."/>
            <person name="Brown C.T."/>
            <person name="Hug L.A."/>
            <person name="Sharon I."/>
            <person name="Castelle C.J."/>
            <person name="Probst A.J."/>
            <person name="Thomas B.C."/>
            <person name="Singh A."/>
            <person name="Wilkins M.J."/>
            <person name="Karaoz U."/>
            <person name="Brodie E.L."/>
            <person name="Williams K.H."/>
            <person name="Hubbard S.S."/>
            <person name="Banfield J.F."/>
        </authorList>
    </citation>
    <scope>NUCLEOTIDE SEQUENCE [LARGE SCALE GENOMIC DNA]</scope>
</reference>
<dbReference type="Pfam" id="PF02616">
    <property type="entry name" value="SMC_ScpA"/>
    <property type="match status" value="1"/>
</dbReference>
<dbReference type="PANTHER" id="PTHR33969:SF2">
    <property type="entry name" value="SEGREGATION AND CONDENSATION PROTEIN A"/>
    <property type="match status" value="1"/>
</dbReference>
<dbReference type="Gene3D" id="6.10.250.2410">
    <property type="match status" value="1"/>
</dbReference>
<dbReference type="Proteomes" id="UP000178747">
    <property type="component" value="Unassembled WGS sequence"/>
</dbReference>
<name>A0A1G1Y5C3_9BACT</name>
<evidence type="ECO:0000256" key="1">
    <source>
        <dbReference type="ARBA" id="ARBA00044777"/>
    </source>
</evidence>
<sequence>MYKVKVQQFEGPLDLLLQIIENQKLQITEVALAEVTEQYIQILHQSAQKQIRTEELADFLVVASRLLLIKSRALLPFLVWEEEEGEEDLTKQLKIYKEYLEAMKVIQAIIGKKQFCFSRERLLVSEEIGFAPPPKLKGDRLAEIFNEIILGLDPWLNLPTEVVRKTISIQEKIQQLREKIYKQATTKFSEILKEAKDKTEIVVSFLALLELMKQKVVMVKQDKIFDDITIEKLDNKSKLSI</sequence>
<dbReference type="InterPro" id="IPR023093">
    <property type="entry name" value="ScpA-like_C"/>
</dbReference>
<evidence type="ECO:0000313" key="3">
    <source>
        <dbReference type="Proteomes" id="UP000178747"/>
    </source>
</evidence>
<comment type="caution">
    <text evidence="2">The sequence shown here is derived from an EMBL/GenBank/DDBJ whole genome shotgun (WGS) entry which is preliminary data.</text>
</comment>
<dbReference type="EMBL" id="MHIH01000033">
    <property type="protein sequence ID" value="OGY47508.1"/>
    <property type="molecule type" value="Genomic_DNA"/>
</dbReference>